<name>A0AAD4Q0M1_9EURO</name>
<dbReference type="RefSeq" id="XP_046072428.1">
    <property type="nucleotide sequence ID" value="XM_046209668.1"/>
</dbReference>
<protein>
    <submittedName>
        <fullName evidence="2">Uncharacterized protein</fullName>
    </submittedName>
</protein>
<dbReference type="AlphaFoldDB" id="A0AAD4Q0M1"/>
<evidence type="ECO:0000313" key="3">
    <source>
        <dbReference type="Proteomes" id="UP001201262"/>
    </source>
</evidence>
<reference evidence="2" key="1">
    <citation type="submission" date="2021-12" db="EMBL/GenBank/DDBJ databases">
        <title>Convergent genome expansion in fungi linked to evolution of root-endophyte symbiosis.</title>
        <authorList>
            <consortium name="DOE Joint Genome Institute"/>
            <person name="Ke Y.-H."/>
            <person name="Bonito G."/>
            <person name="Liao H.-L."/>
            <person name="Looney B."/>
            <person name="Rojas-Flechas A."/>
            <person name="Nash J."/>
            <person name="Hameed K."/>
            <person name="Schadt C."/>
            <person name="Martin F."/>
            <person name="Crous P.W."/>
            <person name="Miettinen O."/>
            <person name="Magnuson J.K."/>
            <person name="Labbe J."/>
            <person name="Jacobson D."/>
            <person name="Doktycz M.J."/>
            <person name="Veneault-Fourrey C."/>
            <person name="Kuo A."/>
            <person name="Mondo S."/>
            <person name="Calhoun S."/>
            <person name="Riley R."/>
            <person name="Ohm R."/>
            <person name="LaButti K."/>
            <person name="Andreopoulos B."/>
            <person name="Pangilinan J."/>
            <person name="Nolan M."/>
            <person name="Tritt A."/>
            <person name="Clum A."/>
            <person name="Lipzen A."/>
            <person name="Daum C."/>
            <person name="Barry K."/>
            <person name="Grigoriev I.V."/>
            <person name="Vilgalys R."/>
        </authorList>
    </citation>
    <scope>NUCLEOTIDE SEQUENCE</scope>
    <source>
        <strain evidence="2">PMI_201</strain>
    </source>
</reference>
<proteinExistence type="predicted"/>
<gene>
    <name evidence="2" type="ORF">BGW36DRAFT_174025</name>
</gene>
<keyword evidence="1" id="KW-1133">Transmembrane helix</keyword>
<feature type="transmembrane region" description="Helical" evidence="1">
    <location>
        <begin position="116"/>
        <end position="142"/>
    </location>
</feature>
<keyword evidence="3" id="KW-1185">Reference proteome</keyword>
<keyword evidence="1" id="KW-0472">Membrane</keyword>
<keyword evidence="1" id="KW-0812">Transmembrane</keyword>
<evidence type="ECO:0000313" key="2">
    <source>
        <dbReference type="EMBL" id="KAH8697727.1"/>
    </source>
</evidence>
<dbReference type="GeneID" id="70239955"/>
<sequence length="156" mass="18161">MLTRQEKKNKNQRHRHRHRLSVRTSRALSYRTVPYYYRALLFCPRPPPPSIVQQQHNTAATLVLHLSHCLFIPSISSHSIYCPTRPAWRVYSPFPAWYVAACPDFFDLVARSPTQILTFIAFFGCLVWVVRRPICILLTYLVSDLLSKSARLFETG</sequence>
<dbReference type="EMBL" id="JAJTJA010000006">
    <property type="protein sequence ID" value="KAH8697727.1"/>
    <property type="molecule type" value="Genomic_DNA"/>
</dbReference>
<accession>A0AAD4Q0M1</accession>
<organism evidence="2 3">
    <name type="scientific">Talaromyces proteolyticus</name>
    <dbReference type="NCBI Taxonomy" id="1131652"/>
    <lineage>
        <taxon>Eukaryota</taxon>
        <taxon>Fungi</taxon>
        <taxon>Dikarya</taxon>
        <taxon>Ascomycota</taxon>
        <taxon>Pezizomycotina</taxon>
        <taxon>Eurotiomycetes</taxon>
        <taxon>Eurotiomycetidae</taxon>
        <taxon>Eurotiales</taxon>
        <taxon>Trichocomaceae</taxon>
        <taxon>Talaromyces</taxon>
        <taxon>Talaromyces sect. Bacilispori</taxon>
    </lineage>
</organism>
<comment type="caution">
    <text evidence="2">The sequence shown here is derived from an EMBL/GenBank/DDBJ whole genome shotgun (WGS) entry which is preliminary data.</text>
</comment>
<dbReference type="Proteomes" id="UP001201262">
    <property type="component" value="Unassembled WGS sequence"/>
</dbReference>
<evidence type="ECO:0000256" key="1">
    <source>
        <dbReference type="SAM" id="Phobius"/>
    </source>
</evidence>